<dbReference type="InterPro" id="IPR001789">
    <property type="entry name" value="Sig_transdc_resp-reg_receiver"/>
</dbReference>
<dbReference type="Pfam" id="PF00072">
    <property type="entry name" value="Response_reg"/>
    <property type="match status" value="1"/>
</dbReference>
<sequence>MDKKYTILIIDDKTENLHYLNTILKEEDFLIRATSDATFAINSSKLNPPDLILLDIKMPNLDGFEVCKIIQEDEKLKEIPIIFISALDDTQSKVKALNMGGVDYITKPFEKEEVIARVKTQLKIFEGKNTISKLLELQDFFLKKIIHEMNTPLSIISLNIDNLESTLGYKEQFEAIKASSKSLSSIYNDLYYLIKKEKKTTEEKNINLVRFLSSRVAFFDEMANIKNIDIALDINEEFEVFMDVYELERVVDNTISNAIKYSFEDSTIEITLDKEDENFFLFVKDEGIEIANIDAVFQAYYQQKDKNIGLGLGLSIVKEICDKNDIKIEVSSQNNNTIFKYIFPQNRIIKGEVKI</sequence>
<dbReference type="Pfam" id="PF02518">
    <property type="entry name" value="HATPase_c"/>
    <property type="match status" value="1"/>
</dbReference>
<dbReference type="SUPFAM" id="SSF47384">
    <property type="entry name" value="Homodimeric domain of signal transducing histidine kinase"/>
    <property type="match status" value="1"/>
</dbReference>
<dbReference type="Proteomes" id="UP000290870">
    <property type="component" value="Unassembled WGS sequence"/>
</dbReference>
<dbReference type="InterPro" id="IPR003661">
    <property type="entry name" value="HisK_dim/P_dom"/>
</dbReference>
<evidence type="ECO:0000313" key="7">
    <source>
        <dbReference type="EMBL" id="RXJ84120.1"/>
    </source>
</evidence>
<keyword evidence="7" id="KW-0808">Transferase</keyword>
<dbReference type="SMART" id="SM00448">
    <property type="entry name" value="REC"/>
    <property type="match status" value="1"/>
</dbReference>
<dbReference type="Gene3D" id="3.40.50.2300">
    <property type="match status" value="1"/>
</dbReference>
<dbReference type="GO" id="GO:0000155">
    <property type="term" value="F:phosphorelay sensor kinase activity"/>
    <property type="evidence" value="ECO:0007669"/>
    <property type="project" value="InterPro"/>
</dbReference>
<dbReference type="AlphaFoldDB" id="A0A4Q0ZED7"/>
<dbReference type="EMBL" id="PDJZ01000006">
    <property type="protein sequence ID" value="RXJ84120.1"/>
    <property type="molecule type" value="Genomic_DNA"/>
</dbReference>
<evidence type="ECO:0000259" key="5">
    <source>
        <dbReference type="PROSITE" id="PS50109"/>
    </source>
</evidence>
<gene>
    <name evidence="7" type="ORF">CRU90_06900</name>
</gene>
<comment type="catalytic activity">
    <reaction evidence="1">
        <text>ATP + protein L-histidine = ADP + protein N-phospho-L-histidine.</text>
        <dbReference type="EC" id="2.7.13.3"/>
    </reaction>
</comment>
<evidence type="ECO:0000256" key="3">
    <source>
        <dbReference type="ARBA" id="ARBA00022553"/>
    </source>
</evidence>
<dbReference type="EC" id="2.7.13.3" evidence="2"/>
<dbReference type="RefSeq" id="WP_128986551.1">
    <property type="nucleotide sequence ID" value="NZ_PDJZ01000006.1"/>
</dbReference>
<dbReference type="SMART" id="SM00388">
    <property type="entry name" value="HisKA"/>
    <property type="match status" value="1"/>
</dbReference>
<dbReference type="SUPFAM" id="SSF52172">
    <property type="entry name" value="CheY-like"/>
    <property type="match status" value="1"/>
</dbReference>
<dbReference type="Gene3D" id="3.30.565.10">
    <property type="entry name" value="Histidine kinase-like ATPase, C-terminal domain"/>
    <property type="match status" value="1"/>
</dbReference>
<evidence type="ECO:0000259" key="6">
    <source>
        <dbReference type="PROSITE" id="PS50110"/>
    </source>
</evidence>
<name>A0A4Q0ZED7_9BACT</name>
<protein>
    <recommendedName>
        <fullName evidence="2">histidine kinase</fullName>
        <ecNumber evidence="2">2.7.13.3</ecNumber>
    </recommendedName>
</protein>
<evidence type="ECO:0000256" key="4">
    <source>
        <dbReference type="PROSITE-ProRule" id="PRU00169"/>
    </source>
</evidence>
<dbReference type="SMART" id="SM00387">
    <property type="entry name" value="HATPase_c"/>
    <property type="match status" value="1"/>
</dbReference>
<feature type="domain" description="Response regulatory" evidence="6">
    <location>
        <begin position="6"/>
        <end position="122"/>
    </location>
</feature>
<dbReference type="SUPFAM" id="SSF55874">
    <property type="entry name" value="ATPase domain of HSP90 chaperone/DNA topoisomerase II/histidine kinase"/>
    <property type="match status" value="1"/>
</dbReference>
<proteinExistence type="predicted"/>
<organism evidence="7 8">
    <name type="scientific">Arcobacter cloacae</name>
    <dbReference type="NCBI Taxonomy" id="1054034"/>
    <lineage>
        <taxon>Bacteria</taxon>
        <taxon>Pseudomonadati</taxon>
        <taxon>Campylobacterota</taxon>
        <taxon>Epsilonproteobacteria</taxon>
        <taxon>Campylobacterales</taxon>
        <taxon>Arcobacteraceae</taxon>
        <taxon>Arcobacter</taxon>
    </lineage>
</organism>
<dbReference type="PANTHER" id="PTHR43547">
    <property type="entry name" value="TWO-COMPONENT HISTIDINE KINASE"/>
    <property type="match status" value="1"/>
</dbReference>
<dbReference type="PROSITE" id="PS50109">
    <property type="entry name" value="HIS_KIN"/>
    <property type="match status" value="1"/>
</dbReference>
<dbReference type="InterPro" id="IPR003594">
    <property type="entry name" value="HATPase_dom"/>
</dbReference>
<feature type="modified residue" description="4-aspartylphosphate" evidence="4">
    <location>
        <position position="55"/>
    </location>
</feature>
<evidence type="ECO:0000256" key="1">
    <source>
        <dbReference type="ARBA" id="ARBA00000085"/>
    </source>
</evidence>
<dbReference type="PANTHER" id="PTHR43547:SF2">
    <property type="entry name" value="HYBRID SIGNAL TRANSDUCTION HISTIDINE KINASE C"/>
    <property type="match status" value="1"/>
</dbReference>
<evidence type="ECO:0000313" key="8">
    <source>
        <dbReference type="Proteomes" id="UP000290870"/>
    </source>
</evidence>
<dbReference type="OrthoDB" id="9761634at2"/>
<dbReference type="InterPro" id="IPR036097">
    <property type="entry name" value="HisK_dim/P_sf"/>
</dbReference>
<dbReference type="CDD" id="cd00082">
    <property type="entry name" value="HisKA"/>
    <property type="match status" value="1"/>
</dbReference>
<dbReference type="InterPro" id="IPR036890">
    <property type="entry name" value="HATPase_C_sf"/>
</dbReference>
<dbReference type="InterPro" id="IPR011006">
    <property type="entry name" value="CheY-like_superfamily"/>
</dbReference>
<keyword evidence="3 4" id="KW-0597">Phosphoprotein</keyword>
<feature type="domain" description="Histidine kinase" evidence="5">
    <location>
        <begin position="144"/>
        <end position="347"/>
    </location>
</feature>
<dbReference type="Pfam" id="PF00512">
    <property type="entry name" value="HisKA"/>
    <property type="match status" value="1"/>
</dbReference>
<comment type="caution">
    <text evidence="7">The sequence shown here is derived from an EMBL/GenBank/DDBJ whole genome shotgun (WGS) entry which is preliminary data.</text>
</comment>
<reference evidence="7 8" key="1">
    <citation type="submission" date="2017-10" db="EMBL/GenBank/DDBJ databases">
        <title>Genomics of the genus Arcobacter.</title>
        <authorList>
            <person name="Perez-Cataluna A."/>
            <person name="Figueras M.J."/>
        </authorList>
    </citation>
    <scope>NUCLEOTIDE SEQUENCE [LARGE SCALE GENOMIC DNA]</scope>
    <source>
        <strain evidence="7 8">F26</strain>
    </source>
</reference>
<dbReference type="PROSITE" id="PS50110">
    <property type="entry name" value="RESPONSE_REGULATORY"/>
    <property type="match status" value="1"/>
</dbReference>
<dbReference type="Gene3D" id="1.10.287.130">
    <property type="match status" value="1"/>
</dbReference>
<keyword evidence="7" id="KW-0418">Kinase</keyword>
<accession>A0A4Q0ZED7</accession>
<evidence type="ECO:0000256" key="2">
    <source>
        <dbReference type="ARBA" id="ARBA00012438"/>
    </source>
</evidence>
<dbReference type="InterPro" id="IPR005467">
    <property type="entry name" value="His_kinase_dom"/>
</dbReference>